<feature type="compositionally biased region" description="Gly residues" evidence="5">
    <location>
        <begin position="1192"/>
        <end position="1201"/>
    </location>
</feature>
<feature type="region of interest" description="Disordered" evidence="5">
    <location>
        <begin position="1104"/>
        <end position="1201"/>
    </location>
</feature>
<name>A0A194SFE0_RHOGW</name>
<keyword evidence="8" id="KW-1185">Reference proteome</keyword>
<reference evidence="7 8" key="1">
    <citation type="journal article" date="2015" name="Front. Microbiol.">
        <title>Genome sequence of the plant growth promoting endophytic yeast Rhodotorula graminis WP1.</title>
        <authorList>
            <person name="Firrincieli A."/>
            <person name="Otillar R."/>
            <person name="Salamov A."/>
            <person name="Schmutz J."/>
            <person name="Khan Z."/>
            <person name="Redman R.S."/>
            <person name="Fleck N.D."/>
            <person name="Lindquist E."/>
            <person name="Grigoriev I.V."/>
            <person name="Doty S.L."/>
        </authorList>
    </citation>
    <scope>NUCLEOTIDE SEQUENCE [LARGE SCALE GENOMIC DNA]</scope>
    <source>
        <strain evidence="7 8">WP1</strain>
    </source>
</reference>
<comment type="subcellular location">
    <subcellularLocation>
        <location evidence="1">Endoplasmic reticulum</location>
    </subcellularLocation>
</comment>
<feature type="region of interest" description="Disordered" evidence="5">
    <location>
        <begin position="341"/>
        <end position="371"/>
    </location>
</feature>
<evidence type="ECO:0000256" key="2">
    <source>
        <dbReference type="ARBA" id="ARBA00022448"/>
    </source>
</evidence>
<feature type="compositionally biased region" description="Basic and acidic residues" evidence="5">
    <location>
        <begin position="1225"/>
        <end position="1237"/>
    </location>
</feature>
<dbReference type="GO" id="GO:0006890">
    <property type="term" value="P:retrograde vesicle-mediated transport, Golgi to endoplasmic reticulum"/>
    <property type="evidence" value="ECO:0007669"/>
    <property type="project" value="InterPro"/>
</dbReference>
<feature type="compositionally biased region" description="Acidic residues" evidence="5">
    <location>
        <begin position="1258"/>
        <end position="1268"/>
    </location>
</feature>
<dbReference type="InterPro" id="IPR013244">
    <property type="entry name" value="Sec39_domain"/>
</dbReference>
<evidence type="ECO:0000313" key="7">
    <source>
        <dbReference type="EMBL" id="KPV78296.1"/>
    </source>
</evidence>
<evidence type="ECO:0000256" key="1">
    <source>
        <dbReference type="ARBA" id="ARBA00004240"/>
    </source>
</evidence>
<evidence type="ECO:0000256" key="3">
    <source>
        <dbReference type="ARBA" id="ARBA00022824"/>
    </source>
</evidence>
<evidence type="ECO:0000256" key="5">
    <source>
        <dbReference type="SAM" id="MobiDB-lite"/>
    </source>
</evidence>
<protein>
    <recommendedName>
        <fullName evidence="6">Sec39 domain-containing protein</fullName>
    </recommendedName>
</protein>
<feature type="domain" description="Sec39" evidence="6">
    <location>
        <begin position="586"/>
        <end position="985"/>
    </location>
</feature>
<proteinExistence type="predicted"/>
<feature type="compositionally biased region" description="Polar residues" evidence="5">
    <location>
        <begin position="1111"/>
        <end position="1120"/>
    </location>
</feature>
<feature type="compositionally biased region" description="Low complexity" evidence="5">
    <location>
        <begin position="1134"/>
        <end position="1149"/>
    </location>
</feature>
<evidence type="ECO:0000259" key="6">
    <source>
        <dbReference type="Pfam" id="PF08314"/>
    </source>
</evidence>
<dbReference type="GO" id="GO:0015031">
    <property type="term" value="P:protein transport"/>
    <property type="evidence" value="ECO:0007669"/>
    <property type="project" value="UniProtKB-KW"/>
</dbReference>
<dbReference type="Pfam" id="PF08314">
    <property type="entry name" value="Sec39"/>
    <property type="match status" value="2"/>
</dbReference>
<dbReference type="GO" id="GO:0000149">
    <property type="term" value="F:SNARE binding"/>
    <property type="evidence" value="ECO:0007669"/>
    <property type="project" value="TreeGrafter"/>
</dbReference>
<dbReference type="RefSeq" id="XP_018274345.1">
    <property type="nucleotide sequence ID" value="XM_018413783.1"/>
</dbReference>
<keyword evidence="4" id="KW-0653">Protein transport</keyword>
<feature type="compositionally biased region" description="Basic and acidic residues" evidence="5">
    <location>
        <begin position="1123"/>
        <end position="1133"/>
    </location>
</feature>
<dbReference type="Proteomes" id="UP000053890">
    <property type="component" value="Unassembled WGS sequence"/>
</dbReference>
<dbReference type="AlphaFoldDB" id="A0A194SFE0"/>
<feature type="compositionally biased region" description="Pro residues" evidence="5">
    <location>
        <begin position="220"/>
        <end position="247"/>
    </location>
</feature>
<feature type="region of interest" description="Disordered" evidence="5">
    <location>
        <begin position="1225"/>
        <end position="1268"/>
    </location>
</feature>
<dbReference type="GO" id="GO:0070939">
    <property type="term" value="C:Dsl1/NZR complex"/>
    <property type="evidence" value="ECO:0007669"/>
    <property type="project" value="TreeGrafter"/>
</dbReference>
<feature type="compositionally biased region" description="Basic and acidic residues" evidence="5">
    <location>
        <begin position="1247"/>
        <end position="1257"/>
    </location>
</feature>
<feature type="compositionally biased region" description="Low complexity" evidence="5">
    <location>
        <begin position="341"/>
        <end position="362"/>
    </location>
</feature>
<organism evidence="7 8">
    <name type="scientific">Rhodotorula graminis (strain WP1)</name>
    <dbReference type="NCBI Taxonomy" id="578459"/>
    <lineage>
        <taxon>Eukaryota</taxon>
        <taxon>Fungi</taxon>
        <taxon>Dikarya</taxon>
        <taxon>Basidiomycota</taxon>
        <taxon>Pucciniomycotina</taxon>
        <taxon>Microbotryomycetes</taxon>
        <taxon>Sporidiobolales</taxon>
        <taxon>Sporidiobolaceae</taxon>
        <taxon>Rhodotorula</taxon>
    </lineage>
</organism>
<feature type="region of interest" description="Disordered" evidence="5">
    <location>
        <begin position="1051"/>
        <end position="1083"/>
    </location>
</feature>
<dbReference type="OrthoDB" id="27490at2759"/>
<dbReference type="STRING" id="578459.A0A194SFE0"/>
<dbReference type="EMBL" id="KQ474073">
    <property type="protein sequence ID" value="KPV78296.1"/>
    <property type="molecule type" value="Genomic_DNA"/>
</dbReference>
<feature type="region of interest" description="Disordered" evidence="5">
    <location>
        <begin position="170"/>
        <end position="253"/>
    </location>
</feature>
<keyword evidence="3" id="KW-0256">Endoplasmic reticulum</keyword>
<accession>A0A194SFE0</accession>
<dbReference type="PANTHER" id="PTHR15922:SF2">
    <property type="entry name" value="NBAS SUBUNIT OF NRZ TETHERING COMPLEX"/>
    <property type="match status" value="1"/>
</dbReference>
<keyword evidence="2" id="KW-0813">Transport</keyword>
<feature type="compositionally biased region" description="Low complexity" evidence="5">
    <location>
        <begin position="1157"/>
        <end position="1191"/>
    </location>
</feature>
<feature type="domain" description="Sec39" evidence="6">
    <location>
        <begin position="264"/>
        <end position="486"/>
    </location>
</feature>
<dbReference type="GeneID" id="28974232"/>
<evidence type="ECO:0000313" key="8">
    <source>
        <dbReference type="Proteomes" id="UP000053890"/>
    </source>
</evidence>
<sequence>MRTRPTLDRVRQLCDQGHWAQALDAALALVDPPCPQPLVALVALNLVALSPPRSLSAANLDKVLPLLPLDHYHDSLRVTLAVATDPASPKAAHRALDHALRTADRWITALVPLSDALAEHDLARVDHLVTRGTGEGGSSDDVRNAVLARRAVLDLQDRVSSWEALYGDAAAPATEPPTPKVGQGPVSAATGAAGEGQDDDGDEDGEGWGQLDLPTDDDAVPPPPAGALPVDAPSPPPDDAAPAPPDLDLPSRPSLRTFLRQPLVTTALALAASSSLPELTLLCTLHPAALWPHRERIVDAVPKWVDPSAWVDLLPAVGADGLEAEWEDQAPWRAEPDWSEALPSLLPSSPSQPSSPSSSSTSPSPPSALPARRTATALQEWYSRRISRCASSAIGLVDVALALVQHGAARGVPGLDELGEDLSLLAKLVYERPRAGDGVADGEVWSLERWRALSPLEVLEAYTATSDAAALPDTLRRLVLPYLSVLDRIVQDDADLARVVLAALYGAGGRAASVEGAQACGTMFECLPAFADAQGDADGGADLFALAAPPSSSSSSASSAHSPPPAAPSPSALLSALRASGPRALAAHLDALDLHLSQLELLVRYSAAPPSGLAWFLAAYASRDRQAQWATRLARTAAQGGSGSGTGSSAAAAVGGARAAAAEGGFEGEDEWVALLEFMREATGVAGEEDEGEDERRKRGLGRMFCLLGDGEVLRIFFGGLLGAGRFSLARALFEPSSIKAPLEPHVVEELVIAASREFYDNAEAGNLHEGEMKLALDCLSAAPQQTPALRRERDFIEATSRLCSFRLDSRPGIPLTPIELRHAPDRLTYVARLLSSNDSAHKHPDMVLALVHGLGYPHGGAQEVRALAMLADAAIGAGSYPLAAEQCARAVRAVEALRRTASRLAAGPDGDGDKAKQAQGDADTAADHAWRACFALGKSAWSDAPARLEALGQALTLCPPERIQDLLPTWTVLEREVAQDALRSQKDGTAAGLGASVSSRSGAAGSEASAQLHGAAAVAGMSGDAARAAASAAAAGAHKVSAFLAAAAAKTADRVPSPARPETPTSPTRISAHAGAQGVQHLASETAAAASYTLRRAAAFLQGPQLQPVRPSSAQSDASSDGWHRDWDDDRAATASPASPRRATAARSPSPPPPSRFAAAFAGLADGPSSPRRAAAPPAPRSPAQAPARSTGGGGGGGGFGFGLGDRLTAGVGWLIGADEMLEREKEEAEYRRQRAESQAQSQPARSEKEEKKGGEDDGEDDDWASW</sequence>
<evidence type="ECO:0000256" key="4">
    <source>
        <dbReference type="ARBA" id="ARBA00022927"/>
    </source>
</evidence>
<dbReference type="OMA" id="WPHRERI"/>
<dbReference type="PANTHER" id="PTHR15922">
    <property type="entry name" value="NEUROBLASTOMA-AMPLIFIED SEQUENCE"/>
    <property type="match status" value="1"/>
</dbReference>
<gene>
    <name evidence="7" type="ORF">RHOBADRAFT_40843</name>
</gene>
<feature type="compositionally biased region" description="Acidic residues" evidence="5">
    <location>
        <begin position="196"/>
        <end position="206"/>
    </location>
</feature>